<evidence type="ECO:0000256" key="5">
    <source>
        <dbReference type="ARBA" id="ARBA00022729"/>
    </source>
</evidence>
<dbReference type="InterPro" id="IPR005103">
    <property type="entry name" value="AA9_LPMO"/>
</dbReference>
<dbReference type="InterPro" id="IPR049892">
    <property type="entry name" value="AA9"/>
</dbReference>
<comment type="cofactor">
    <cofactor evidence="1">
        <name>Cu(2+)</name>
        <dbReference type="ChEBI" id="CHEBI:29036"/>
    </cofactor>
</comment>
<dbReference type="Gene3D" id="2.70.50.70">
    <property type="match status" value="1"/>
</dbReference>
<keyword evidence="13" id="KW-0624">Polysaccharide degradation</keyword>
<evidence type="ECO:0000256" key="1">
    <source>
        <dbReference type="ARBA" id="ARBA00001973"/>
    </source>
</evidence>
<feature type="domain" description="Auxiliary Activity family 9 catalytic" evidence="18">
    <location>
        <begin position="19"/>
        <end position="220"/>
    </location>
</feature>
<keyword evidence="7" id="KW-0560">Oxidoreductase</keyword>
<evidence type="ECO:0000256" key="3">
    <source>
        <dbReference type="ARBA" id="ARBA00022525"/>
    </source>
</evidence>
<reference evidence="19 20" key="1">
    <citation type="submission" date="2016-03" db="EMBL/GenBank/DDBJ databases">
        <title>Comparative genomics of Pseudogymnoascus destructans, the fungus causing white-nose syndrome of bats.</title>
        <authorList>
            <person name="Palmer J.M."/>
            <person name="Drees K.P."/>
            <person name="Foster J.T."/>
            <person name="Lindner D.L."/>
        </authorList>
    </citation>
    <scope>NUCLEOTIDE SEQUENCE [LARGE SCALE GENOMIC DNA]</scope>
    <source>
        <strain evidence="19 20">UAMH 10579</strain>
    </source>
</reference>
<accession>A0A1B8GN15</accession>
<keyword evidence="20" id="KW-1185">Reference proteome</keyword>
<keyword evidence="11" id="KW-0325">Glycoprotein</keyword>
<keyword evidence="9" id="KW-0503">Monooxygenase</keyword>
<dbReference type="Pfam" id="PF03443">
    <property type="entry name" value="AA9"/>
    <property type="match status" value="1"/>
</dbReference>
<evidence type="ECO:0000256" key="15">
    <source>
        <dbReference type="ARBA" id="ARBA00045077"/>
    </source>
</evidence>
<feature type="chain" id="PRO_5008608772" description="lytic cellulose monooxygenase (C4-dehydrogenating)" evidence="17">
    <location>
        <begin position="21"/>
        <end position="244"/>
    </location>
</feature>
<keyword evidence="8" id="KW-0186">Copper</keyword>
<reference evidence="20" key="2">
    <citation type="journal article" date="2018" name="Nat. Commun.">
        <title>Extreme sensitivity to ultraviolet light in the fungal pathogen causing white-nose syndrome of bats.</title>
        <authorList>
            <person name="Palmer J.M."/>
            <person name="Drees K.P."/>
            <person name="Foster J.T."/>
            <person name="Lindner D.L."/>
        </authorList>
    </citation>
    <scope>NUCLEOTIDE SEQUENCE [LARGE SCALE GENOMIC DNA]</scope>
    <source>
        <strain evidence="20">UAMH 10579</strain>
    </source>
</reference>
<gene>
    <name evidence="19" type="primary">CEL1_2</name>
    <name evidence="19" type="ORF">VE01_04620</name>
</gene>
<dbReference type="EC" id="1.14.99.56" evidence="16"/>
<evidence type="ECO:0000256" key="12">
    <source>
        <dbReference type="ARBA" id="ARBA00023277"/>
    </source>
</evidence>
<keyword evidence="5 17" id="KW-0732">Signal</keyword>
<proteinExistence type="inferred from homology"/>
<sequence length="244" mass="26160">MRSSTLLSLVGLAATASAHGHVHYHVLGTQTYTGYLPTKTPDFTADAPSIVRRVGSDGPVELLTGAEMACNFNAVPILDGDVSRVGAVQAGTNITFDWDADFPHSGPILTYMAKCEPDCGHFTGNEGAVWFKIDEAAYGTSWATQTLFDQDNKWYSKVPECLAPGEYLIRHEIIALSGCAKINKCQFYPSCAQVKVEGSGTVVPSTGLIAFPGGYTFANVKWDSNTQAPKDYVLPGPPVFECPS</sequence>
<keyword evidence="4" id="KW-0479">Metal-binding</keyword>
<protein>
    <recommendedName>
        <fullName evidence="16">lytic cellulose monooxygenase (C4-dehydrogenating)</fullName>
        <ecNumber evidence="16">1.14.99.56</ecNumber>
    </recommendedName>
</protein>
<dbReference type="GeneID" id="28838006"/>
<keyword evidence="6" id="KW-0136">Cellulose degradation</keyword>
<evidence type="ECO:0000256" key="10">
    <source>
        <dbReference type="ARBA" id="ARBA00023157"/>
    </source>
</evidence>
<keyword evidence="3" id="KW-0964">Secreted</keyword>
<evidence type="ECO:0000259" key="18">
    <source>
        <dbReference type="Pfam" id="PF03443"/>
    </source>
</evidence>
<keyword evidence="12" id="KW-0119">Carbohydrate metabolism</keyword>
<dbReference type="GO" id="GO:0030245">
    <property type="term" value="P:cellulose catabolic process"/>
    <property type="evidence" value="ECO:0007669"/>
    <property type="project" value="UniProtKB-KW"/>
</dbReference>
<evidence type="ECO:0000256" key="6">
    <source>
        <dbReference type="ARBA" id="ARBA00023001"/>
    </source>
</evidence>
<dbReference type="EMBL" id="KV460223">
    <property type="protein sequence ID" value="OBT97219.1"/>
    <property type="molecule type" value="Genomic_DNA"/>
</dbReference>
<dbReference type="GO" id="GO:0046872">
    <property type="term" value="F:metal ion binding"/>
    <property type="evidence" value="ECO:0007669"/>
    <property type="project" value="UniProtKB-KW"/>
</dbReference>
<name>A0A1B8GN15_9PEZI</name>
<comment type="catalytic activity">
    <reaction evidence="15">
        <text>[(1-&gt;4)-beta-D-glucosyl]n+m + reduced acceptor + O2 = 4-dehydro-beta-D-glucosyl-[(1-&gt;4)-beta-D-glucosyl]n-1 + [(1-&gt;4)-beta-D-glucosyl]m + acceptor + H2O.</text>
        <dbReference type="EC" id="1.14.99.56"/>
    </reaction>
</comment>
<dbReference type="RefSeq" id="XP_018130952.1">
    <property type="nucleotide sequence ID" value="XM_018274091.2"/>
</dbReference>
<evidence type="ECO:0000256" key="2">
    <source>
        <dbReference type="ARBA" id="ARBA00004613"/>
    </source>
</evidence>
<feature type="signal peptide" evidence="17">
    <location>
        <begin position="1"/>
        <end position="20"/>
    </location>
</feature>
<dbReference type="Proteomes" id="UP000091956">
    <property type="component" value="Unassembled WGS sequence"/>
</dbReference>
<evidence type="ECO:0000256" key="16">
    <source>
        <dbReference type="ARBA" id="ARBA00047174"/>
    </source>
</evidence>
<keyword evidence="10" id="KW-1015">Disulfide bond</keyword>
<evidence type="ECO:0000256" key="13">
    <source>
        <dbReference type="ARBA" id="ARBA00023326"/>
    </source>
</evidence>
<evidence type="ECO:0000256" key="14">
    <source>
        <dbReference type="ARBA" id="ARBA00044502"/>
    </source>
</evidence>
<evidence type="ECO:0000313" key="19">
    <source>
        <dbReference type="EMBL" id="OBT97219.1"/>
    </source>
</evidence>
<dbReference type="PANTHER" id="PTHR33353">
    <property type="entry name" value="PUTATIVE (AFU_ORTHOLOGUE AFUA_1G12560)-RELATED"/>
    <property type="match status" value="1"/>
</dbReference>
<comment type="subcellular location">
    <subcellularLocation>
        <location evidence="2">Secreted</location>
    </subcellularLocation>
</comment>
<evidence type="ECO:0000313" key="20">
    <source>
        <dbReference type="Proteomes" id="UP000091956"/>
    </source>
</evidence>
<dbReference type="GO" id="GO:0005576">
    <property type="term" value="C:extracellular region"/>
    <property type="evidence" value="ECO:0007669"/>
    <property type="project" value="UniProtKB-SubCell"/>
</dbReference>
<dbReference type="AlphaFoldDB" id="A0A1B8GN15"/>
<dbReference type="PANTHER" id="PTHR33353:SF10">
    <property type="entry name" value="ENDO-BETA-1,4-GLUCANASE D"/>
    <property type="match status" value="1"/>
</dbReference>
<evidence type="ECO:0000256" key="17">
    <source>
        <dbReference type="SAM" id="SignalP"/>
    </source>
</evidence>
<dbReference type="STRING" id="342668.A0A1B8GN15"/>
<dbReference type="GO" id="GO:0004497">
    <property type="term" value="F:monooxygenase activity"/>
    <property type="evidence" value="ECO:0007669"/>
    <property type="project" value="UniProtKB-KW"/>
</dbReference>
<evidence type="ECO:0000256" key="4">
    <source>
        <dbReference type="ARBA" id="ARBA00022723"/>
    </source>
</evidence>
<evidence type="ECO:0000256" key="9">
    <source>
        <dbReference type="ARBA" id="ARBA00023033"/>
    </source>
</evidence>
<dbReference type="OrthoDB" id="4849160at2759"/>
<dbReference type="CDD" id="cd21175">
    <property type="entry name" value="LPMO_AA9"/>
    <property type="match status" value="1"/>
</dbReference>
<organism evidence="19 20">
    <name type="scientific">Pseudogymnoascus verrucosus</name>
    <dbReference type="NCBI Taxonomy" id="342668"/>
    <lineage>
        <taxon>Eukaryota</taxon>
        <taxon>Fungi</taxon>
        <taxon>Dikarya</taxon>
        <taxon>Ascomycota</taxon>
        <taxon>Pezizomycotina</taxon>
        <taxon>Leotiomycetes</taxon>
        <taxon>Thelebolales</taxon>
        <taxon>Thelebolaceae</taxon>
        <taxon>Pseudogymnoascus</taxon>
    </lineage>
</organism>
<evidence type="ECO:0000256" key="8">
    <source>
        <dbReference type="ARBA" id="ARBA00023008"/>
    </source>
</evidence>
<evidence type="ECO:0000256" key="7">
    <source>
        <dbReference type="ARBA" id="ARBA00023002"/>
    </source>
</evidence>
<evidence type="ECO:0000256" key="11">
    <source>
        <dbReference type="ARBA" id="ARBA00023180"/>
    </source>
</evidence>
<comment type="similarity">
    <text evidence="14">Belongs to the polysaccharide monooxygenase AA9 family.</text>
</comment>